<dbReference type="PANTHER" id="PTHR48207">
    <property type="entry name" value="SUCCINATE--HYDROXYMETHYLGLUTARATE COA-TRANSFERASE"/>
    <property type="match status" value="1"/>
</dbReference>
<dbReference type="PANTHER" id="PTHR48207:SF3">
    <property type="entry name" value="SUCCINATE--HYDROXYMETHYLGLUTARATE COA-TRANSFERASE"/>
    <property type="match status" value="1"/>
</dbReference>
<dbReference type="Gene3D" id="3.30.1540.10">
    <property type="entry name" value="formyl-coa transferase, domain 3"/>
    <property type="match status" value="1"/>
</dbReference>
<accession>A0ABU8RYU5</accession>
<keyword evidence="3" id="KW-1185">Reference proteome</keyword>
<dbReference type="Proteomes" id="UP001361239">
    <property type="component" value="Unassembled WGS sequence"/>
</dbReference>
<keyword evidence="1" id="KW-0808">Transferase</keyword>
<organism evidence="2 3">
    <name type="scientific">Novosphingobium anseongense</name>
    <dbReference type="NCBI Taxonomy" id="3133436"/>
    <lineage>
        <taxon>Bacteria</taxon>
        <taxon>Pseudomonadati</taxon>
        <taxon>Pseudomonadota</taxon>
        <taxon>Alphaproteobacteria</taxon>
        <taxon>Sphingomonadales</taxon>
        <taxon>Sphingomonadaceae</taxon>
        <taxon>Novosphingobium</taxon>
    </lineage>
</organism>
<dbReference type="EMBL" id="JBBHJZ010000003">
    <property type="protein sequence ID" value="MEJ5978254.1"/>
    <property type="molecule type" value="Genomic_DNA"/>
</dbReference>
<dbReference type="Pfam" id="PF02515">
    <property type="entry name" value="CoA_transf_3"/>
    <property type="match status" value="1"/>
</dbReference>
<dbReference type="RefSeq" id="WP_339588187.1">
    <property type="nucleotide sequence ID" value="NZ_JBBHJZ010000003.1"/>
</dbReference>
<dbReference type="Gene3D" id="3.40.50.10540">
    <property type="entry name" value="Crotonobetainyl-coa:carnitine coa-transferase, domain 1"/>
    <property type="match status" value="1"/>
</dbReference>
<gene>
    <name evidence="2" type="ORF">WG901_16500</name>
</gene>
<evidence type="ECO:0000313" key="2">
    <source>
        <dbReference type="EMBL" id="MEJ5978254.1"/>
    </source>
</evidence>
<evidence type="ECO:0000256" key="1">
    <source>
        <dbReference type="ARBA" id="ARBA00022679"/>
    </source>
</evidence>
<protein>
    <submittedName>
        <fullName evidence="2">CaiB/BaiF CoA-transferase family protein</fullName>
    </submittedName>
</protein>
<sequence>MTPLAGIRVLDFTHAIAGPTCTQMLQQLGAEVVKVEPPVKGDDFRHYTEHAGLPGMSVPFAAANFGKRSVTLNLKSEDGVALALRLAEQADIVVENYRPGVIDRLGLGYETLSAANPRLIMLSLSGFGQSGPWRDWGAYDHIAQAVSGMAVMNGTEAGPFKIGIPVVDCFTGYLGAIALLAALRERDASGCGKRLDVAMVDAALKIMGSAASVWDYTGQAPKGTGNRGFRLVATAEYYATAAGWIALGANHQHQIEAMFRAFGRPEMLTDPRFADHAARVENYAALKGWLTEYLLTREAAELETELTQAGVPAAMLRDIGEVLQHPHMAQRGLLEEALLPGHDKPLGVLGPGFAVETAAATPAVPALGADTDAVLGELGLSGAEIADLRERKAI</sequence>
<dbReference type="InterPro" id="IPR003673">
    <property type="entry name" value="CoA-Trfase_fam_III"/>
</dbReference>
<dbReference type="InterPro" id="IPR044855">
    <property type="entry name" value="CoA-Trfase_III_dom3_sf"/>
</dbReference>
<name>A0ABU8RYU5_9SPHN</name>
<comment type="caution">
    <text evidence="2">The sequence shown here is derived from an EMBL/GenBank/DDBJ whole genome shotgun (WGS) entry which is preliminary data.</text>
</comment>
<dbReference type="InterPro" id="IPR023606">
    <property type="entry name" value="CoA-Trfase_III_dom_1_sf"/>
</dbReference>
<proteinExistence type="predicted"/>
<dbReference type="InterPro" id="IPR050483">
    <property type="entry name" value="CoA-transferase_III_domain"/>
</dbReference>
<reference evidence="2 3" key="1">
    <citation type="submission" date="2024-03" db="EMBL/GenBank/DDBJ databases">
        <authorList>
            <person name="Jo J.-H."/>
        </authorList>
    </citation>
    <scope>NUCLEOTIDE SEQUENCE [LARGE SCALE GENOMIC DNA]</scope>
    <source>
        <strain evidence="2 3">PS1R-30</strain>
    </source>
</reference>
<dbReference type="SUPFAM" id="SSF89796">
    <property type="entry name" value="CoA-transferase family III (CaiB/BaiF)"/>
    <property type="match status" value="1"/>
</dbReference>
<evidence type="ECO:0000313" key="3">
    <source>
        <dbReference type="Proteomes" id="UP001361239"/>
    </source>
</evidence>